<dbReference type="GO" id="GO:0043856">
    <property type="term" value="F:anti-sigma factor antagonist activity"/>
    <property type="evidence" value="ECO:0007669"/>
    <property type="project" value="TreeGrafter"/>
</dbReference>
<dbReference type="PANTHER" id="PTHR33495:SF2">
    <property type="entry name" value="ANTI-SIGMA FACTOR ANTAGONIST TM_1081-RELATED"/>
    <property type="match status" value="1"/>
</dbReference>
<evidence type="ECO:0000259" key="1">
    <source>
        <dbReference type="PROSITE" id="PS50801"/>
    </source>
</evidence>
<reference evidence="3" key="1">
    <citation type="submission" date="2016-10" db="EMBL/GenBank/DDBJ databases">
        <authorList>
            <person name="Varghese N."/>
            <person name="Submissions S."/>
        </authorList>
    </citation>
    <scope>NUCLEOTIDE SEQUENCE [LARGE SCALE GENOMIC DNA]</scope>
    <source>
        <strain evidence="3">CGMCC 4.3525</strain>
    </source>
</reference>
<dbReference type="SUPFAM" id="SSF52091">
    <property type="entry name" value="SpoIIaa-like"/>
    <property type="match status" value="1"/>
</dbReference>
<dbReference type="Pfam" id="PF13466">
    <property type="entry name" value="STAS_2"/>
    <property type="match status" value="1"/>
</dbReference>
<name>A0A1H9JII8_9PSEU</name>
<dbReference type="EMBL" id="FOFR01000006">
    <property type="protein sequence ID" value="SEQ86593.1"/>
    <property type="molecule type" value="Genomic_DNA"/>
</dbReference>
<dbReference type="PANTHER" id="PTHR33495">
    <property type="entry name" value="ANTI-SIGMA FACTOR ANTAGONIST TM_1081-RELATED-RELATED"/>
    <property type="match status" value="1"/>
</dbReference>
<dbReference type="Proteomes" id="UP000199352">
    <property type="component" value="Unassembled WGS sequence"/>
</dbReference>
<organism evidence="2 3">
    <name type="scientific">Lentzea xinjiangensis</name>
    <dbReference type="NCBI Taxonomy" id="402600"/>
    <lineage>
        <taxon>Bacteria</taxon>
        <taxon>Bacillati</taxon>
        <taxon>Actinomycetota</taxon>
        <taxon>Actinomycetes</taxon>
        <taxon>Pseudonocardiales</taxon>
        <taxon>Pseudonocardiaceae</taxon>
        <taxon>Lentzea</taxon>
    </lineage>
</organism>
<accession>A0A1H9JII8</accession>
<gene>
    <name evidence="2" type="ORF">SAMN05216188_1064</name>
</gene>
<dbReference type="CDD" id="cd07043">
    <property type="entry name" value="STAS_anti-anti-sigma_factors"/>
    <property type="match status" value="1"/>
</dbReference>
<dbReference type="InterPro" id="IPR002645">
    <property type="entry name" value="STAS_dom"/>
</dbReference>
<feature type="domain" description="STAS" evidence="1">
    <location>
        <begin position="41"/>
        <end position="106"/>
    </location>
</feature>
<dbReference type="STRING" id="402600.SAMN05216188_1064"/>
<dbReference type="PROSITE" id="PS50801">
    <property type="entry name" value="STAS"/>
    <property type="match status" value="1"/>
</dbReference>
<dbReference type="OrthoDB" id="3576811at2"/>
<dbReference type="AlphaFoldDB" id="A0A1H9JII8"/>
<protein>
    <submittedName>
        <fullName evidence="2">Anti-anti-sigma factor</fullName>
    </submittedName>
</protein>
<sequence length="128" mass="14120">MPCLLELAESERMTLRGCDSTTASQRMLRVRSSRPEPTRTIVELIGEVDMSTTCDLAAQLHTHLEESRRLVIDMSKLRFLSASGLNVLVAASNDARERGVPLSLKGGDVVQHVFEVAGLRAYFDFVDG</sequence>
<evidence type="ECO:0000313" key="2">
    <source>
        <dbReference type="EMBL" id="SEQ86593.1"/>
    </source>
</evidence>
<dbReference type="InterPro" id="IPR036513">
    <property type="entry name" value="STAS_dom_sf"/>
</dbReference>
<proteinExistence type="predicted"/>
<dbReference type="Gene3D" id="3.30.750.24">
    <property type="entry name" value="STAS domain"/>
    <property type="match status" value="1"/>
</dbReference>
<dbReference type="InterPro" id="IPR058548">
    <property type="entry name" value="MlaB-like_STAS"/>
</dbReference>
<evidence type="ECO:0000313" key="3">
    <source>
        <dbReference type="Proteomes" id="UP000199352"/>
    </source>
</evidence>
<keyword evidence="3" id="KW-1185">Reference proteome</keyword>